<dbReference type="Proteomes" id="UP000596742">
    <property type="component" value="Unassembled WGS sequence"/>
</dbReference>
<keyword evidence="3" id="KW-0812">Transmembrane</keyword>
<dbReference type="InterPro" id="IPR000372">
    <property type="entry name" value="LRRNT"/>
</dbReference>
<evidence type="ECO:0000256" key="3">
    <source>
        <dbReference type="ARBA" id="ARBA00022692"/>
    </source>
</evidence>
<keyword evidence="4 10" id="KW-0732">Signal</keyword>
<accession>A0A8B6GSD2</accession>
<dbReference type="SUPFAM" id="SSF52058">
    <property type="entry name" value="L domain-like"/>
    <property type="match status" value="1"/>
</dbReference>
<sequence length="157" mass="17222">MLIFSLQAIHLTQGQGCPNMCTCLETSVDCSFEGFTQIPNNIPSTTTRLDLSENSITSIDHLALAGLTSLLALDIKSNPLVCCSMVEFVDWVNGRSWDYLDEFCIDHNKTTDITMFNTSDCIMPEPCSIKGKESDNKSGKGSDNKSGKWLNNKSGIT</sequence>
<reference evidence="12" key="1">
    <citation type="submission" date="2018-11" db="EMBL/GenBank/DDBJ databases">
        <authorList>
            <person name="Alioto T."/>
            <person name="Alioto T."/>
        </authorList>
    </citation>
    <scope>NUCLEOTIDE SEQUENCE</scope>
</reference>
<dbReference type="InterPro" id="IPR052313">
    <property type="entry name" value="GPIb-IX-V_Complex"/>
</dbReference>
<feature type="domain" description="LRRNT" evidence="11">
    <location>
        <begin position="16"/>
        <end position="48"/>
    </location>
</feature>
<keyword evidence="13" id="KW-1185">Reference proteome</keyword>
<keyword evidence="6" id="KW-1133">Transmembrane helix</keyword>
<evidence type="ECO:0000256" key="10">
    <source>
        <dbReference type="SAM" id="SignalP"/>
    </source>
</evidence>
<evidence type="ECO:0000256" key="1">
    <source>
        <dbReference type="ARBA" id="ARBA00004479"/>
    </source>
</evidence>
<evidence type="ECO:0000256" key="8">
    <source>
        <dbReference type="ARBA" id="ARBA00023157"/>
    </source>
</evidence>
<keyword evidence="7" id="KW-0472">Membrane</keyword>
<evidence type="ECO:0000259" key="11">
    <source>
        <dbReference type="SMART" id="SM00013"/>
    </source>
</evidence>
<dbReference type="GO" id="GO:0016020">
    <property type="term" value="C:membrane"/>
    <property type="evidence" value="ECO:0007669"/>
    <property type="project" value="UniProtKB-SubCell"/>
</dbReference>
<comment type="caution">
    <text evidence="12">The sequence shown here is derived from an EMBL/GenBank/DDBJ whole genome shotgun (WGS) entry which is preliminary data.</text>
</comment>
<proteinExistence type="predicted"/>
<evidence type="ECO:0000256" key="6">
    <source>
        <dbReference type="ARBA" id="ARBA00022989"/>
    </source>
</evidence>
<dbReference type="PANTHER" id="PTHR22650">
    <property type="entry name" value="GLYCOPROTEIN IB BETA"/>
    <property type="match status" value="1"/>
</dbReference>
<keyword evidence="2" id="KW-0433">Leucine-rich repeat</keyword>
<evidence type="ECO:0000313" key="13">
    <source>
        <dbReference type="Proteomes" id="UP000596742"/>
    </source>
</evidence>
<evidence type="ECO:0000256" key="5">
    <source>
        <dbReference type="ARBA" id="ARBA00022889"/>
    </source>
</evidence>
<dbReference type="EMBL" id="UYJE01008884">
    <property type="protein sequence ID" value="VDI68157.1"/>
    <property type="molecule type" value="Genomic_DNA"/>
</dbReference>
<gene>
    <name evidence="12" type="ORF">MGAL_10B037910</name>
</gene>
<name>A0A8B6GSD2_MYTGA</name>
<evidence type="ECO:0000256" key="7">
    <source>
        <dbReference type="ARBA" id="ARBA00023136"/>
    </source>
</evidence>
<dbReference type="PANTHER" id="PTHR22650:SF4">
    <property type="entry name" value="LEUCINE-RICH REPEAT AND TRANSMEMBRANE DOMAIN-CONTAINING PROTEIN 2-LIKE"/>
    <property type="match status" value="1"/>
</dbReference>
<keyword evidence="5" id="KW-0130">Cell adhesion</keyword>
<dbReference type="AlphaFoldDB" id="A0A8B6GSD2"/>
<feature type="signal peptide" evidence="10">
    <location>
        <begin position="1"/>
        <end position="16"/>
    </location>
</feature>
<protein>
    <recommendedName>
        <fullName evidence="11">LRRNT domain-containing protein</fullName>
    </recommendedName>
</protein>
<keyword evidence="8" id="KW-1015">Disulfide bond</keyword>
<evidence type="ECO:0000313" key="12">
    <source>
        <dbReference type="EMBL" id="VDI68157.1"/>
    </source>
</evidence>
<evidence type="ECO:0000256" key="4">
    <source>
        <dbReference type="ARBA" id="ARBA00022729"/>
    </source>
</evidence>
<dbReference type="InterPro" id="IPR032675">
    <property type="entry name" value="LRR_dom_sf"/>
</dbReference>
<dbReference type="SMART" id="SM00013">
    <property type="entry name" value="LRRNT"/>
    <property type="match status" value="1"/>
</dbReference>
<dbReference type="Gene3D" id="3.80.10.10">
    <property type="entry name" value="Ribonuclease Inhibitor"/>
    <property type="match status" value="1"/>
</dbReference>
<feature type="chain" id="PRO_5032567361" description="LRRNT domain-containing protein" evidence="10">
    <location>
        <begin position="17"/>
        <end position="157"/>
    </location>
</feature>
<feature type="compositionally biased region" description="Basic and acidic residues" evidence="9">
    <location>
        <begin position="131"/>
        <end position="146"/>
    </location>
</feature>
<dbReference type="OrthoDB" id="5954366at2759"/>
<evidence type="ECO:0000256" key="2">
    <source>
        <dbReference type="ARBA" id="ARBA00022614"/>
    </source>
</evidence>
<evidence type="ECO:0000256" key="9">
    <source>
        <dbReference type="SAM" id="MobiDB-lite"/>
    </source>
</evidence>
<feature type="region of interest" description="Disordered" evidence="9">
    <location>
        <begin position="131"/>
        <end position="157"/>
    </location>
</feature>
<organism evidence="12 13">
    <name type="scientific">Mytilus galloprovincialis</name>
    <name type="common">Mediterranean mussel</name>
    <dbReference type="NCBI Taxonomy" id="29158"/>
    <lineage>
        <taxon>Eukaryota</taxon>
        <taxon>Metazoa</taxon>
        <taxon>Spiralia</taxon>
        <taxon>Lophotrochozoa</taxon>
        <taxon>Mollusca</taxon>
        <taxon>Bivalvia</taxon>
        <taxon>Autobranchia</taxon>
        <taxon>Pteriomorphia</taxon>
        <taxon>Mytilida</taxon>
        <taxon>Mytiloidea</taxon>
        <taxon>Mytilidae</taxon>
        <taxon>Mytilinae</taxon>
        <taxon>Mytilus</taxon>
    </lineage>
</organism>
<comment type="subcellular location">
    <subcellularLocation>
        <location evidence="1">Membrane</location>
        <topology evidence="1">Single-pass type I membrane protein</topology>
    </subcellularLocation>
</comment>